<evidence type="ECO:0000313" key="2">
    <source>
        <dbReference type="Proteomes" id="UP000055048"/>
    </source>
</evidence>
<name>A0A0V0T531_9BILA</name>
<dbReference type="STRING" id="144512.A0A0V0T531"/>
<gene>
    <name evidence="1" type="ORF">T05_2042</name>
</gene>
<accession>A0A0V0T531</accession>
<protein>
    <submittedName>
        <fullName evidence="1">Uncharacterized protein</fullName>
    </submittedName>
</protein>
<reference evidence="1 2" key="1">
    <citation type="submission" date="2015-01" db="EMBL/GenBank/DDBJ databases">
        <title>Evolution of Trichinella species and genotypes.</title>
        <authorList>
            <person name="Korhonen P.K."/>
            <person name="Edoardo P."/>
            <person name="Giuseppe L.R."/>
            <person name="Gasser R.B."/>
        </authorList>
    </citation>
    <scope>NUCLEOTIDE SEQUENCE [LARGE SCALE GENOMIC DNA]</scope>
    <source>
        <strain evidence="1">ISS417</strain>
    </source>
</reference>
<keyword evidence="2" id="KW-1185">Reference proteome</keyword>
<dbReference type="AlphaFoldDB" id="A0A0V0T531"/>
<evidence type="ECO:0000313" key="1">
    <source>
        <dbReference type="EMBL" id="KRX34018.1"/>
    </source>
</evidence>
<dbReference type="EMBL" id="JYDJ01000651">
    <property type="protein sequence ID" value="KRX34018.1"/>
    <property type="molecule type" value="Genomic_DNA"/>
</dbReference>
<sequence length="331" mass="37291">MKCKTEESLMYFNGNEPIFGKGVGSVGNAYIGLTEEERQHEKSEINNGIYAVALIGGTTSRGPSPIRKMLCNSHQCEKPLSLTPYHSGVWLCYSEIMDNLSFTENLNVAGFLRSMTLQDMDVLIAEGRLKNQKYEHLDMLCRTRWAEQQNAILTFFNLYWPLVESLQHTIVWKDRSTAFKVSVCRGNFVISLAVLNKVLSLTLLLPKILQASCSDLLQCCDKLNSGSGGLNLGTKTLHGDLIPPSRNIFKQMNRSNIRNKTTSTDGVDTFMQNYDESIKKFHGYLLKIYRRLKLPISALDALALYPKSYYQNVSLPLQIFASATAERSYTA</sequence>
<dbReference type="OrthoDB" id="6605210at2759"/>
<dbReference type="Proteomes" id="UP000055048">
    <property type="component" value="Unassembled WGS sequence"/>
</dbReference>
<proteinExistence type="predicted"/>
<organism evidence="1 2">
    <name type="scientific">Trichinella murrelli</name>
    <dbReference type="NCBI Taxonomy" id="144512"/>
    <lineage>
        <taxon>Eukaryota</taxon>
        <taxon>Metazoa</taxon>
        <taxon>Ecdysozoa</taxon>
        <taxon>Nematoda</taxon>
        <taxon>Enoplea</taxon>
        <taxon>Dorylaimia</taxon>
        <taxon>Trichinellida</taxon>
        <taxon>Trichinellidae</taxon>
        <taxon>Trichinella</taxon>
    </lineage>
</organism>
<comment type="caution">
    <text evidence="1">The sequence shown here is derived from an EMBL/GenBank/DDBJ whole genome shotgun (WGS) entry which is preliminary data.</text>
</comment>